<sequence>MEPPTEEDVGIAQFASAAPGFDGILKQRYSDFIVNEISLSGQVQAELNVSSFDKMQRTAVHQFLRRPSLPQLESNTVAHEDGSTVITLFHRPPKQRSNKKRKQPESGAPAAPWPGSGHADTRAPWAHGSALRYCRFVMLKENLDTPAALAILQRTLRCGKGTLAVAGNKDKRGITCQHVTACRVEAERLAAANVHLRNLQLGDFEYVPDAMRLGMLRGNRFEITLRALSGASPGAVAEAAETLRARGFINYFGLQRFGSGCSSTHRTGALLLRGEWREAVRAIMAGRASERPEAAEARRAYLDRGDVHAALAGLHRGAVAERAILESLRKGGKAGAKNFLGALLAVPRNSRIMFVHAVQSYLWNCAASHRAREYGLDGAVAGDLVLEGGDDPAGAGDVLDEDASACGDETEPMEADSLPQALRQALKAHVVTAVEAAARRYSIVRVVLPLPGADVVYPEHATAQVYVQAAAHLGVDMEAAPHAQRDFSLAGAPGGYRRLLHRPADLAFRLLQYSDPDQCLAATDLDKLRGTAPPPVSVLGPGEQPMKSALLALQLVFSLPPSTYATMLGMAELPV</sequence>
<dbReference type="InterPro" id="IPR042214">
    <property type="entry name" value="TruD_catalytic"/>
</dbReference>
<dbReference type="EMBL" id="JALJOU010000003">
    <property type="protein sequence ID" value="KAK9845240.1"/>
    <property type="molecule type" value="Genomic_DNA"/>
</dbReference>
<evidence type="ECO:0000313" key="7">
    <source>
        <dbReference type="Proteomes" id="UP001445335"/>
    </source>
</evidence>
<keyword evidence="7" id="KW-1185">Reference proteome</keyword>
<reference evidence="6 7" key="1">
    <citation type="journal article" date="2024" name="Nat. Commun.">
        <title>Phylogenomics reveals the evolutionary origins of lichenization in chlorophyte algae.</title>
        <authorList>
            <person name="Puginier C."/>
            <person name="Libourel C."/>
            <person name="Otte J."/>
            <person name="Skaloud P."/>
            <person name="Haon M."/>
            <person name="Grisel S."/>
            <person name="Petersen M."/>
            <person name="Berrin J.G."/>
            <person name="Delaux P.M."/>
            <person name="Dal Grande F."/>
            <person name="Keller J."/>
        </authorList>
    </citation>
    <scope>NUCLEOTIDE SEQUENCE [LARGE SCALE GENOMIC DNA]</scope>
    <source>
        <strain evidence="6 7">SAG 245.80</strain>
    </source>
</reference>
<dbReference type="AlphaFoldDB" id="A0AAW1SHD8"/>
<dbReference type="InterPro" id="IPR020119">
    <property type="entry name" value="PsdUridine_synth_TruD_CS"/>
</dbReference>
<evidence type="ECO:0000313" key="6">
    <source>
        <dbReference type="EMBL" id="KAK9845240.1"/>
    </source>
</evidence>
<evidence type="ECO:0000256" key="1">
    <source>
        <dbReference type="ARBA" id="ARBA00007953"/>
    </source>
</evidence>
<keyword evidence="2" id="KW-0819">tRNA processing</keyword>
<organism evidence="6 7">
    <name type="scientific">Elliptochloris bilobata</name>
    <dbReference type="NCBI Taxonomy" id="381761"/>
    <lineage>
        <taxon>Eukaryota</taxon>
        <taxon>Viridiplantae</taxon>
        <taxon>Chlorophyta</taxon>
        <taxon>core chlorophytes</taxon>
        <taxon>Trebouxiophyceae</taxon>
        <taxon>Trebouxiophyceae incertae sedis</taxon>
        <taxon>Elliptochloris clade</taxon>
        <taxon>Elliptochloris</taxon>
    </lineage>
</organism>
<dbReference type="Gene3D" id="3.30.2350.20">
    <property type="entry name" value="TruD, catalytic domain"/>
    <property type="match status" value="2"/>
</dbReference>
<dbReference type="SUPFAM" id="SSF55120">
    <property type="entry name" value="Pseudouridine synthase"/>
    <property type="match status" value="1"/>
</dbReference>
<dbReference type="PROSITE" id="PS50984">
    <property type="entry name" value="TRUD"/>
    <property type="match status" value="1"/>
</dbReference>
<dbReference type="NCBIfam" id="TIGR00094">
    <property type="entry name" value="tRNA_TruD_broad"/>
    <property type="match status" value="1"/>
</dbReference>
<keyword evidence="3" id="KW-0413">Isomerase</keyword>
<dbReference type="PANTHER" id="PTHR13326:SF21">
    <property type="entry name" value="PSEUDOURIDYLATE SYNTHASE PUS7L"/>
    <property type="match status" value="1"/>
</dbReference>
<dbReference type="PROSITE" id="PS01268">
    <property type="entry name" value="UPF0024"/>
    <property type="match status" value="1"/>
</dbReference>
<feature type="compositionally biased region" description="Basic residues" evidence="4">
    <location>
        <begin position="91"/>
        <end position="102"/>
    </location>
</feature>
<evidence type="ECO:0000256" key="3">
    <source>
        <dbReference type="ARBA" id="ARBA00023235"/>
    </source>
</evidence>
<dbReference type="CDD" id="cd02576">
    <property type="entry name" value="PseudoU_synth_ScPUS7"/>
    <property type="match status" value="1"/>
</dbReference>
<evidence type="ECO:0000256" key="4">
    <source>
        <dbReference type="SAM" id="MobiDB-lite"/>
    </source>
</evidence>
<dbReference type="InterPro" id="IPR020103">
    <property type="entry name" value="PsdUridine_synth_cat_dom_sf"/>
</dbReference>
<proteinExistence type="inferred from homology"/>
<dbReference type="GO" id="GO:0008033">
    <property type="term" value="P:tRNA processing"/>
    <property type="evidence" value="ECO:0007669"/>
    <property type="project" value="UniProtKB-KW"/>
</dbReference>
<name>A0AAW1SHD8_9CHLO</name>
<gene>
    <name evidence="6" type="ORF">WJX81_000864</name>
</gene>
<feature type="region of interest" description="Disordered" evidence="4">
    <location>
        <begin position="83"/>
        <end position="121"/>
    </location>
</feature>
<accession>A0AAW1SHD8</accession>
<dbReference type="GO" id="GO:0009982">
    <property type="term" value="F:pseudouridine synthase activity"/>
    <property type="evidence" value="ECO:0007669"/>
    <property type="project" value="InterPro"/>
</dbReference>
<evidence type="ECO:0000256" key="2">
    <source>
        <dbReference type="ARBA" id="ARBA00022694"/>
    </source>
</evidence>
<dbReference type="GO" id="GO:0001522">
    <property type="term" value="P:pseudouridine synthesis"/>
    <property type="evidence" value="ECO:0007669"/>
    <property type="project" value="InterPro"/>
</dbReference>
<dbReference type="PANTHER" id="PTHR13326">
    <property type="entry name" value="TRNA PSEUDOURIDINE SYNTHASE D"/>
    <property type="match status" value="1"/>
</dbReference>
<evidence type="ECO:0000259" key="5">
    <source>
        <dbReference type="PROSITE" id="PS50984"/>
    </source>
</evidence>
<dbReference type="Proteomes" id="UP001445335">
    <property type="component" value="Unassembled WGS sequence"/>
</dbReference>
<dbReference type="GO" id="GO:0005634">
    <property type="term" value="C:nucleus"/>
    <property type="evidence" value="ECO:0007669"/>
    <property type="project" value="TreeGrafter"/>
</dbReference>
<comment type="caution">
    <text evidence="6">The sequence shown here is derived from an EMBL/GenBank/DDBJ whole genome shotgun (WGS) entry which is preliminary data.</text>
</comment>
<dbReference type="GO" id="GO:0003723">
    <property type="term" value="F:RNA binding"/>
    <property type="evidence" value="ECO:0007669"/>
    <property type="project" value="InterPro"/>
</dbReference>
<dbReference type="InterPro" id="IPR011760">
    <property type="entry name" value="PsdUridine_synth_TruD_insert"/>
</dbReference>
<protein>
    <recommendedName>
        <fullName evidence="5">TRUD domain-containing protein</fullName>
    </recommendedName>
</protein>
<dbReference type="PIRSF" id="PIRSF037016">
    <property type="entry name" value="Pseudouridin_synth_euk_prd"/>
    <property type="match status" value="1"/>
</dbReference>
<feature type="domain" description="TRUD" evidence="5">
    <location>
        <begin position="247"/>
        <end position="502"/>
    </location>
</feature>
<dbReference type="InterPro" id="IPR001656">
    <property type="entry name" value="PsdUridine_synth_TruD"/>
</dbReference>
<dbReference type="Pfam" id="PF01142">
    <property type="entry name" value="TruD"/>
    <property type="match status" value="1"/>
</dbReference>
<comment type="similarity">
    <text evidence="1">Belongs to the pseudouridine synthase TruD family.</text>
</comment>